<comment type="subcellular location">
    <subcellularLocation>
        <location evidence="1">Cell outer membrane</location>
        <topology evidence="1">Lipid-anchor</topology>
    </subcellularLocation>
</comment>
<dbReference type="NCBIfam" id="NF047847">
    <property type="entry name" value="SS_mature_LptM"/>
    <property type="match status" value="1"/>
</dbReference>
<proteinExistence type="predicted"/>
<gene>
    <name evidence="8" type="ORF">ND2E_2765</name>
</gene>
<reference evidence="8 9" key="1">
    <citation type="submission" date="2014-08" db="EMBL/GenBank/DDBJ databases">
        <title>Genomic and Phenotypic Diversity of Colwellia psychrerythraea strains from Disparate Marine Basins.</title>
        <authorList>
            <person name="Techtmann S.M."/>
            <person name="Stelling S.C."/>
            <person name="Utturkar S.M."/>
            <person name="Alshibli N."/>
            <person name="Harris A."/>
            <person name="Brown S.D."/>
            <person name="Hazen T.C."/>
        </authorList>
    </citation>
    <scope>NUCLEOTIDE SEQUENCE [LARGE SCALE GENOMIC DNA]</scope>
    <source>
        <strain evidence="8 9">ND2E</strain>
    </source>
</reference>
<keyword evidence="5" id="KW-0998">Cell outer membrane</keyword>
<dbReference type="OrthoDB" id="6228589at2"/>
<dbReference type="InterPro" id="IPR032831">
    <property type="entry name" value="LptM_cons"/>
</dbReference>
<keyword evidence="2" id="KW-0732">Signal</keyword>
<evidence type="ECO:0000256" key="5">
    <source>
        <dbReference type="ARBA" id="ARBA00023237"/>
    </source>
</evidence>
<evidence type="ECO:0000256" key="4">
    <source>
        <dbReference type="ARBA" id="ARBA00023139"/>
    </source>
</evidence>
<feature type="compositionally biased region" description="Polar residues" evidence="7">
    <location>
        <begin position="74"/>
        <end position="104"/>
    </location>
</feature>
<dbReference type="Pfam" id="PF13627">
    <property type="entry name" value="LptM_cons"/>
    <property type="match status" value="1"/>
</dbReference>
<sequence>MCTNRLHNLQQKLEQKLQLKSILLACVAITFLSACGIKGDLYQTPEQAVSPKNEVATQGVEKQNESTGVDIESQPVTTLNDSPKKQAVQQSVEQTEAATSQSTDPVKESQ</sequence>
<evidence type="ECO:0000256" key="7">
    <source>
        <dbReference type="SAM" id="MobiDB-lite"/>
    </source>
</evidence>
<feature type="region of interest" description="Disordered" evidence="7">
    <location>
        <begin position="46"/>
        <end position="110"/>
    </location>
</feature>
<keyword evidence="4" id="KW-0564">Palmitate</keyword>
<keyword evidence="6" id="KW-0449">Lipoprotein</keyword>
<dbReference type="Proteomes" id="UP000029843">
    <property type="component" value="Unassembled WGS sequence"/>
</dbReference>
<accession>A0A099KRK8</accession>
<evidence type="ECO:0008006" key="10">
    <source>
        <dbReference type="Google" id="ProtNLM"/>
    </source>
</evidence>
<dbReference type="PROSITE" id="PS51257">
    <property type="entry name" value="PROKAR_LIPOPROTEIN"/>
    <property type="match status" value="1"/>
</dbReference>
<evidence type="ECO:0000313" key="9">
    <source>
        <dbReference type="Proteomes" id="UP000029843"/>
    </source>
</evidence>
<keyword evidence="3" id="KW-0472">Membrane</keyword>
<dbReference type="AlphaFoldDB" id="A0A099KRK8"/>
<comment type="caution">
    <text evidence="8">The sequence shown here is derived from an EMBL/GenBank/DDBJ whole genome shotgun (WGS) entry which is preliminary data.</text>
</comment>
<dbReference type="PATRIC" id="fig|28229.4.peg.1804"/>
<name>A0A099KRK8_COLPS</name>
<organism evidence="8 9">
    <name type="scientific">Colwellia psychrerythraea</name>
    <name type="common">Vibrio psychroerythus</name>
    <dbReference type="NCBI Taxonomy" id="28229"/>
    <lineage>
        <taxon>Bacteria</taxon>
        <taxon>Pseudomonadati</taxon>
        <taxon>Pseudomonadota</taxon>
        <taxon>Gammaproteobacteria</taxon>
        <taxon>Alteromonadales</taxon>
        <taxon>Colwelliaceae</taxon>
        <taxon>Colwellia</taxon>
    </lineage>
</organism>
<evidence type="ECO:0000256" key="2">
    <source>
        <dbReference type="ARBA" id="ARBA00022729"/>
    </source>
</evidence>
<evidence type="ECO:0000313" key="8">
    <source>
        <dbReference type="EMBL" id="KGJ92517.1"/>
    </source>
</evidence>
<dbReference type="EMBL" id="JQED01000017">
    <property type="protein sequence ID" value="KGJ92517.1"/>
    <property type="molecule type" value="Genomic_DNA"/>
</dbReference>
<evidence type="ECO:0000256" key="6">
    <source>
        <dbReference type="ARBA" id="ARBA00023288"/>
    </source>
</evidence>
<protein>
    <recommendedName>
        <fullName evidence="10">Lipoprotein</fullName>
    </recommendedName>
</protein>
<evidence type="ECO:0000256" key="1">
    <source>
        <dbReference type="ARBA" id="ARBA00004459"/>
    </source>
</evidence>
<evidence type="ECO:0000256" key="3">
    <source>
        <dbReference type="ARBA" id="ARBA00023136"/>
    </source>
</evidence>
<dbReference type="RefSeq" id="WP_033093548.1">
    <property type="nucleotide sequence ID" value="NZ_JQED01000017.1"/>
</dbReference>